<dbReference type="GO" id="GO:0009097">
    <property type="term" value="P:isoleucine biosynthetic process"/>
    <property type="evidence" value="ECO:0007669"/>
    <property type="project" value="TreeGrafter"/>
</dbReference>
<comment type="caution">
    <text evidence="4">The sequence shown here is derived from an EMBL/GenBank/DDBJ whole genome shotgun (WGS) entry which is preliminary data.</text>
</comment>
<accession>X0XME2</accession>
<name>X0XME2_9ZZZZ</name>
<sequence length="219" mass="23851">MKIDGGEMFASMLEREGVENIFGLHGGHIDPIFQACRDHGIRIIDTRHEQAAGHMADAWARTTGRPGVAVVTAGPGVTDIVTAVANAHIDSVPMLVVGGRYALADDEMMPLQELHGVALMESITKWRRLVRNPERIPEYVSMAFRQATIGRPGPVFLEIPEDVLAARVEEEEVRFPEVYRPEAAPAPPPEAVEKALAMLSEAERPVILAGRGVWFSGGT</sequence>
<dbReference type="EMBL" id="BARS01044465">
    <property type="protein sequence ID" value="GAG36467.1"/>
    <property type="molecule type" value="Genomic_DNA"/>
</dbReference>
<dbReference type="Gene3D" id="3.40.50.970">
    <property type="match status" value="1"/>
</dbReference>
<dbReference type="SUPFAM" id="SSF52518">
    <property type="entry name" value="Thiamin diphosphate-binding fold (THDP-binding)"/>
    <property type="match status" value="1"/>
</dbReference>
<comment type="similarity">
    <text evidence="2">Belongs to the TPP enzyme family.</text>
</comment>
<protein>
    <recommendedName>
        <fullName evidence="3">Thiamine pyrophosphate enzyme N-terminal TPP-binding domain-containing protein</fullName>
    </recommendedName>
</protein>
<evidence type="ECO:0000256" key="2">
    <source>
        <dbReference type="ARBA" id="ARBA00007812"/>
    </source>
</evidence>
<dbReference type="InterPro" id="IPR045229">
    <property type="entry name" value="TPP_enz"/>
</dbReference>
<comment type="cofactor">
    <cofactor evidence="1">
        <name>thiamine diphosphate</name>
        <dbReference type="ChEBI" id="CHEBI:58937"/>
    </cofactor>
</comment>
<dbReference type="Pfam" id="PF02776">
    <property type="entry name" value="TPP_enzyme_N"/>
    <property type="match status" value="1"/>
</dbReference>
<dbReference type="GO" id="GO:0003984">
    <property type="term" value="F:acetolactate synthase activity"/>
    <property type="evidence" value="ECO:0007669"/>
    <property type="project" value="TreeGrafter"/>
</dbReference>
<dbReference type="InterPro" id="IPR029035">
    <property type="entry name" value="DHS-like_NAD/FAD-binding_dom"/>
</dbReference>
<dbReference type="GO" id="GO:0050660">
    <property type="term" value="F:flavin adenine dinucleotide binding"/>
    <property type="evidence" value="ECO:0007669"/>
    <property type="project" value="TreeGrafter"/>
</dbReference>
<dbReference type="InterPro" id="IPR012001">
    <property type="entry name" value="Thiamin_PyroP_enz_TPP-bd_dom"/>
</dbReference>
<reference evidence="4" key="1">
    <citation type="journal article" date="2014" name="Front. Microbiol.">
        <title>High frequency of phylogenetically diverse reductive dehalogenase-homologous genes in deep subseafloor sedimentary metagenomes.</title>
        <authorList>
            <person name="Kawai M."/>
            <person name="Futagami T."/>
            <person name="Toyoda A."/>
            <person name="Takaki Y."/>
            <person name="Nishi S."/>
            <person name="Hori S."/>
            <person name="Arai W."/>
            <person name="Tsubouchi T."/>
            <person name="Morono Y."/>
            <person name="Uchiyama I."/>
            <person name="Ito T."/>
            <person name="Fujiyama A."/>
            <person name="Inagaki F."/>
            <person name="Takami H."/>
        </authorList>
    </citation>
    <scope>NUCLEOTIDE SEQUENCE</scope>
    <source>
        <strain evidence="4">Expedition CK06-06</strain>
    </source>
</reference>
<evidence type="ECO:0000259" key="3">
    <source>
        <dbReference type="Pfam" id="PF02776"/>
    </source>
</evidence>
<evidence type="ECO:0000313" key="4">
    <source>
        <dbReference type="EMBL" id="GAG36467.1"/>
    </source>
</evidence>
<evidence type="ECO:0000256" key="1">
    <source>
        <dbReference type="ARBA" id="ARBA00001964"/>
    </source>
</evidence>
<proteinExistence type="inferred from homology"/>
<organism evidence="4">
    <name type="scientific">marine sediment metagenome</name>
    <dbReference type="NCBI Taxonomy" id="412755"/>
    <lineage>
        <taxon>unclassified sequences</taxon>
        <taxon>metagenomes</taxon>
        <taxon>ecological metagenomes</taxon>
    </lineage>
</organism>
<dbReference type="CDD" id="cd07035">
    <property type="entry name" value="TPP_PYR_POX_like"/>
    <property type="match status" value="1"/>
</dbReference>
<dbReference type="SUPFAM" id="SSF52467">
    <property type="entry name" value="DHS-like NAD/FAD-binding domain"/>
    <property type="match status" value="1"/>
</dbReference>
<dbReference type="GO" id="GO:0030976">
    <property type="term" value="F:thiamine pyrophosphate binding"/>
    <property type="evidence" value="ECO:0007669"/>
    <property type="project" value="InterPro"/>
</dbReference>
<dbReference type="AlphaFoldDB" id="X0XME2"/>
<dbReference type="GO" id="GO:0005948">
    <property type="term" value="C:acetolactate synthase complex"/>
    <property type="evidence" value="ECO:0007669"/>
    <property type="project" value="TreeGrafter"/>
</dbReference>
<dbReference type="InterPro" id="IPR029061">
    <property type="entry name" value="THDP-binding"/>
</dbReference>
<dbReference type="FunFam" id="3.40.50.970:FF:000007">
    <property type="entry name" value="Acetolactate synthase"/>
    <property type="match status" value="1"/>
</dbReference>
<dbReference type="PANTHER" id="PTHR18968">
    <property type="entry name" value="THIAMINE PYROPHOSPHATE ENZYMES"/>
    <property type="match status" value="1"/>
</dbReference>
<feature type="non-terminal residue" evidence="4">
    <location>
        <position position="219"/>
    </location>
</feature>
<dbReference type="GO" id="GO:0009099">
    <property type="term" value="P:L-valine biosynthetic process"/>
    <property type="evidence" value="ECO:0007669"/>
    <property type="project" value="TreeGrafter"/>
</dbReference>
<dbReference type="PANTHER" id="PTHR18968:SF166">
    <property type="entry name" value="2-HYDROXYACYL-COA LYASE 2"/>
    <property type="match status" value="1"/>
</dbReference>
<dbReference type="Gene3D" id="3.40.50.1220">
    <property type="entry name" value="TPP-binding domain"/>
    <property type="match status" value="1"/>
</dbReference>
<feature type="domain" description="Thiamine pyrophosphate enzyme N-terminal TPP-binding" evidence="3">
    <location>
        <begin position="4"/>
        <end position="116"/>
    </location>
</feature>
<gene>
    <name evidence="4" type="ORF">S01H1_67170</name>
</gene>